<feature type="domain" description="Protein kinase" evidence="6">
    <location>
        <begin position="14"/>
        <end position="289"/>
    </location>
</feature>
<evidence type="ECO:0000256" key="1">
    <source>
        <dbReference type="ARBA" id="ARBA00022527"/>
    </source>
</evidence>
<comment type="caution">
    <text evidence="8">The sequence shown here is derived from an EMBL/GenBank/DDBJ whole genome shotgun (WGS) entry which is preliminary data.</text>
</comment>
<keyword evidence="3" id="KW-0547">Nucleotide-binding</keyword>
<keyword evidence="1" id="KW-0723">Serine/threonine-protein kinase</keyword>
<organism evidence="8 9">
    <name type="scientific">Tritrichomonas musculus</name>
    <dbReference type="NCBI Taxonomy" id="1915356"/>
    <lineage>
        <taxon>Eukaryota</taxon>
        <taxon>Metamonada</taxon>
        <taxon>Parabasalia</taxon>
        <taxon>Tritrichomonadida</taxon>
        <taxon>Tritrichomonadidae</taxon>
        <taxon>Tritrichomonas</taxon>
    </lineage>
</organism>
<gene>
    <name evidence="8" type="ORF">M9Y10_016026</name>
    <name evidence="7" type="ORF">M9Y10_030619</name>
</gene>
<evidence type="ECO:0000256" key="5">
    <source>
        <dbReference type="ARBA" id="ARBA00022840"/>
    </source>
</evidence>
<dbReference type="EMBL" id="JAPFFF010000410">
    <property type="protein sequence ID" value="KAK8834426.1"/>
    <property type="molecule type" value="Genomic_DNA"/>
</dbReference>
<keyword evidence="9" id="KW-1185">Reference proteome</keyword>
<keyword evidence="5" id="KW-0067">ATP-binding</keyword>
<dbReference type="InterPro" id="IPR008271">
    <property type="entry name" value="Ser/Thr_kinase_AS"/>
</dbReference>
<dbReference type="PANTHER" id="PTHR24346">
    <property type="entry name" value="MAP/MICROTUBULE AFFINITY-REGULATING KINASE"/>
    <property type="match status" value="1"/>
</dbReference>
<evidence type="ECO:0000256" key="4">
    <source>
        <dbReference type="ARBA" id="ARBA00022777"/>
    </source>
</evidence>
<dbReference type="PANTHER" id="PTHR24346:SF82">
    <property type="entry name" value="KP78A-RELATED"/>
    <property type="match status" value="1"/>
</dbReference>
<dbReference type="CDD" id="cd14003">
    <property type="entry name" value="STKc_AMPK-like"/>
    <property type="match status" value="1"/>
</dbReference>
<dbReference type="InterPro" id="IPR011009">
    <property type="entry name" value="Kinase-like_dom_sf"/>
</dbReference>
<dbReference type="Pfam" id="PF00069">
    <property type="entry name" value="Pkinase"/>
    <property type="match status" value="1"/>
</dbReference>
<keyword evidence="4" id="KW-0418">Kinase</keyword>
<accession>A0ABR2I6T5</accession>
<dbReference type="SUPFAM" id="SSF56112">
    <property type="entry name" value="Protein kinase-like (PK-like)"/>
    <property type="match status" value="1"/>
</dbReference>
<dbReference type="PROSITE" id="PS00108">
    <property type="entry name" value="PROTEIN_KINASE_ST"/>
    <property type="match status" value="1"/>
</dbReference>
<reference evidence="8 9" key="1">
    <citation type="submission" date="2024-04" db="EMBL/GenBank/DDBJ databases">
        <title>Tritrichomonas musculus Genome.</title>
        <authorList>
            <person name="Alves-Ferreira E."/>
            <person name="Grigg M."/>
            <person name="Lorenzi H."/>
            <person name="Galac M."/>
        </authorList>
    </citation>
    <scope>NUCLEOTIDE SEQUENCE [LARGE SCALE GENOMIC DNA]</scope>
    <source>
        <strain evidence="8 9">EAF2021</strain>
    </source>
</reference>
<evidence type="ECO:0000259" key="6">
    <source>
        <dbReference type="PROSITE" id="PS50011"/>
    </source>
</evidence>
<dbReference type="InterPro" id="IPR000719">
    <property type="entry name" value="Prot_kinase_dom"/>
</dbReference>
<evidence type="ECO:0000313" key="7">
    <source>
        <dbReference type="EMBL" id="KAK8834426.1"/>
    </source>
</evidence>
<dbReference type="PROSITE" id="PS50011">
    <property type="entry name" value="PROTEIN_KINASE_DOM"/>
    <property type="match status" value="1"/>
</dbReference>
<dbReference type="SMART" id="SM00220">
    <property type="entry name" value="S_TKc"/>
    <property type="match status" value="1"/>
</dbReference>
<evidence type="ECO:0000256" key="2">
    <source>
        <dbReference type="ARBA" id="ARBA00022679"/>
    </source>
</evidence>
<protein>
    <recommendedName>
        <fullName evidence="6">Protein kinase domain-containing protein</fullName>
    </recommendedName>
</protein>
<dbReference type="Proteomes" id="UP001470230">
    <property type="component" value="Unassembled WGS sequence"/>
</dbReference>
<dbReference type="Gene3D" id="1.10.510.10">
    <property type="entry name" value="Transferase(Phosphotransferase) domain 1"/>
    <property type="match status" value="1"/>
</dbReference>
<sequence>MDPYNLIDKVIGNFIIKRIIGDGAYSTVFLAKEISSQKDDISKDNNQTKSKSKEKEAKKSRCVACKVVPRMKVADKKISKNLEQEISNHRLMHHKNIVELIDVQKDSSYYYIFLEFCSGGELFQTVIENGKLDENEAAFYFRQILIGLQYIHSLNIAHRDLKPENILVDENGIIKITDFGLSKFLDEKGFTRTPCGSPCYVSPECITGLPYDGKKNDIWSCGVILFALTTGFLPWTKRNRVELFKQIKSGEYTIPPEISECCADLIYRMMTVDCNKRITIEEALNHPFLKEVSIPKSFNEQDNYNSEMNSLFDEDLFKVRKEIKSEEQKINEETN</sequence>
<keyword evidence="2" id="KW-0808">Transferase</keyword>
<dbReference type="EMBL" id="JAPFFF010000020">
    <property type="protein sequence ID" value="KAK8857620.1"/>
    <property type="molecule type" value="Genomic_DNA"/>
</dbReference>
<evidence type="ECO:0000313" key="8">
    <source>
        <dbReference type="EMBL" id="KAK8857620.1"/>
    </source>
</evidence>
<proteinExistence type="predicted"/>
<name>A0ABR2I6T5_9EUKA</name>
<evidence type="ECO:0000256" key="3">
    <source>
        <dbReference type="ARBA" id="ARBA00022741"/>
    </source>
</evidence>
<evidence type="ECO:0000313" key="9">
    <source>
        <dbReference type="Proteomes" id="UP001470230"/>
    </source>
</evidence>